<evidence type="ECO:0000256" key="7">
    <source>
        <dbReference type="ARBA" id="ARBA00023180"/>
    </source>
</evidence>
<dbReference type="SMART" id="SM00327">
    <property type="entry name" value="VWA"/>
    <property type="match status" value="13"/>
</dbReference>
<dbReference type="Pfam" id="PF07648">
    <property type="entry name" value="Kazal_2"/>
    <property type="match status" value="24"/>
</dbReference>
<feature type="domain" description="Kazal-like" evidence="13">
    <location>
        <begin position="3905"/>
        <end position="3952"/>
    </location>
</feature>
<dbReference type="SMART" id="SM00057">
    <property type="entry name" value="FIMAC"/>
    <property type="match status" value="12"/>
</dbReference>
<feature type="domain" description="Kazal-like" evidence="13">
    <location>
        <begin position="2955"/>
        <end position="3011"/>
    </location>
</feature>
<dbReference type="SMART" id="SM00274">
    <property type="entry name" value="FOLN"/>
    <property type="match status" value="15"/>
</dbReference>
<feature type="domain" description="VWFA" evidence="11">
    <location>
        <begin position="1548"/>
        <end position="1715"/>
    </location>
</feature>
<evidence type="ECO:0000259" key="13">
    <source>
        <dbReference type="PROSITE" id="PS51465"/>
    </source>
</evidence>
<evidence type="ECO:0000256" key="4">
    <source>
        <dbReference type="ARBA" id="ARBA00022782"/>
    </source>
</evidence>
<dbReference type="Pfam" id="PF00054">
    <property type="entry name" value="Laminin_G_1"/>
    <property type="match status" value="1"/>
</dbReference>
<evidence type="ECO:0000256" key="8">
    <source>
        <dbReference type="PROSITE-ProRule" id="PRU00076"/>
    </source>
</evidence>
<dbReference type="Proteomes" id="UP000225706">
    <property type="component" value="Unassembled WGS sequence"/>
</dbReference>
<evidence type="ECO:0000259" key="9">
    <source>
        <dbReference type="PROSITE" id="PS50025"/>
    </source>
</evidence>
<dbReference type="InterPro" id="IPR036058">
    <property type="entry name" value="Kazal_dom_sf"/>
</dbReference>
<evidence type="ECO:0000256" key="5">
    <source>
        <dbReference type="ARBA" id="ARBA00022900"/>
    </source>
</evidence>
<feature type="domain" description="Kazal-like" evidence="13">
    <location>
        <begin position="3761"/>
        <end position="3810"/>
    </location>
</feature>
<feature type="domain" description="VWFA" evidence="11">
    <location>
        <begin position="742"/>
        <end position="920"/>
    </location>
</feature>
<feature type="domain" description="VWFA" evidence="11">
    <location>
        <begin position="185"/>
        <end position="362"/>
    </location>
</feature>
<feature type="domain" description="Kazal-like" evidence="13">
    <location>
        <begin position="3533"/>
        <end position="3587"/>
    </location>
</feature>
<feature type="domain" description="GON" evidence="12">
    <location>
        <begin position="2161"/>
        <end position="2361"/>
    </location>
</feature>
<dbReference type="InterPro" id="IPR003645">
    <property type="entry name" value="Fol_N"/>
</dbReference>
<feature type="domain" description="VWFA" evidence="11">
    <location>
        <begin position="1980"/>
        <end position="2161"/>
    </location>
</feature>
<dbReference type="PROSITE" id="PS00022">
    <property type="entry name" value="EGF_1"/>
    <property type="match status" value="2"/>
</dbReference>
<evidence type="ECO:0000259" key="12">
    <source>
        <dbReference type="PROSITE" id="PS51046"/>
    </source>
</evidence>
<proteinExistence type="predicted"/>
<sequence length="4825" mass="529392">MVLAISCTATLGEQNFQKTKDVISSIVTEYGRERIHYGVVLFGREQTEALRLVDGYDTDQQLMARLNSFDRETGRADLAKALKTSWDMISDEGRTNAKKVLVVVSDRRFQATEGEIGNALKPLQDNDVTVIPVALGVEADERQLQLLTDDKSSFLSAETTDETSEIKKKLMVIVFKERIFIPAMDLLFAISTTATDSEENFAYAQDVIYKIIEKYGIKKIKYSLLTFGQKAHFHFKFGFISNDVNRLNNAIKRSRMKDPSGVSLQNAMEGAREVFEEAEGLRPDAKKVLVVIIDKRSDNTIEEVVNAAALLESYKIRIIPVALGREADVEELTNTTLDKNDLVKADKDGDSEKTSEEIIMRAKRPAIPEMDICFAFGTSDSKADGTYKKMQEAVKNLIEKYNDYDQIRFAILPFGTNPSSLRGFGDRPGDADSLIQLVTATPRPRGRPDIGKALDRAERLFEAASPRPRAKKFLVVFVGSKSGNDLETLKKAAKPLEDKGVKVIAVAVGSEADPDELIKVVSNKGNLIKAKEIYEEPNKLGNEVMIIVLKDLPIIPEVDLAFAISANAVQSRTNFQKMKDVITQIVEMYGQERVLYSILVYGSVPDVKIQFNQRRTDDRLVTFIKTISRASGSALGPALEKAKEAFNQYGRPGAKKVLVVITDTKSDSGVKVLQEKASLLEQAKIKVIPVGLGSEIDKPELQILTPSEKDVITKPNTVSTEYLAYVIMRKGLLETLFVPEMDLAFVISTTAVDKDKNLDATKEIIKKTVEAFGLSRVRYSLITFGATPVVKIRFNNVFASEEELGKIVDNVKKDEGAASLEKALEETRYLFALAEDTRPNAKRVVVVITDKKSDSTEASVRAASRKLRDDGVRVIAIVLGNEFDPVSPEVIKPDEEQRPTVIVKELVIVVLNESVVTEKIDLGFALSATALNSRETFAKMKETVKSIIKRYSVGNLRYAVIVYGSDARVLLSFERNFPALENWLSAVDNMQIEQGGPALGKALQKARELFQSRGRKDAKKVLVVIADKSPIGDSKETGNEALELEYANVKIVPVAFGGAIDAKEIKNISPYKDVLVVVRSDVNPTDLGYSVMKRVLKVTPKLPKLDLVFAISASPSDINFRRILEIVKEITERFFSDRVQYGLIVFGRDASIKLHFRDKYSDPKNLQTYIDSVASNNDEPALDKALFEAKVLFESDFARKDAQKVLVVIMDTITGRNKPAIKEAAKDLMVSSVVVIPVAIGNRPVPDFEKEFPDEEVIKTKDKDHPIKTADKIQEILVSGITEFTRLDISFLVSTTSVDAEENLKLVKSTIDSIIERHGVKKHLYSLTIFGQRANRVFPFQKTDKDSLLTLIQGARLPRGSPDLVNALKDATSLFFQPSGGARPDSRKVIVVMIDRKSVNTGSNIEKIVGDLEDGKVRFVTVVIGKNSDPNELVPLTPDKDKTNIVYTDKDGVPSTVGKKIMVLITLALSDPCLVTTCDFDAKCVKSSNGSTECECRNDCPQIYSPVCASDERTYPNNCSMILEACRTQTMLTVVKEGVCEACSNRVDLLFVLDGGNLEIKKNYIKAVIDKFNIGPDDTRVGVVPSDRVEVDLISFNDSLSADVVKLNIDSIRDLGSSPSVTFGLREALEVIKDKRTDVKQAVVVIMDQMENNMNLLLQRSGTLKAHDAIVYSVGVGSGMDDSRVKRVASKDDYAFYAPSFSELMSVAPLISEKICPLKVVISYPIDIAFAISATSSKANELYDYMLDVIKLIVDDYGMYTVHYAFMVFGNEPVVQIRFGDAFNSPDQLKGDLENIARIRGPPNLEKALEKAAELFKPGYKGERPGVRKFLVVMVDKDTVGNVIRYAKRLETTGIKVIPVAIGREVGPDGIKIPPHENKVIVDPVPDVKKPDVLVKNITLVILIDPCNDVVCDYNAECQALPNDTALCQCMDDCTAEPFKPVCGSDMVTYTSGCALKGKACRKQRIITVVSAGICQKATDLAFVFGASGPQASAVFARMVTILKDIVDEYEVSDEKTRVALVDYNGPATTRALFSDGYNRAIFKRIASSLPGPGGRPGTLSEAFSKVRDEVFTLQNGARPFAEDILVVMTQGNFDENSAEIKSEVAKLRSNAVKVIVFAFTDEPGIEKWNNVSSGNDLIVITKPGKDKKEAKKLPYTASKVFRSCAEVKASGYSSDGHYLLHISDRCKDPTRIYCHNMASNTPQEYITLESGAENNFAIIYHQRLQDRYSCSGPARTELYAERGSTNFSKVRLDIATMKIMSSDFTFAQTLEGKDIPYGTAGDCYSVNTGKCRKGQFKVDLRGTRLRVRDDVSWTLQGFPNGLQIQNYQKSPDGAVVSAKCGGWCGRCKPTRGLILVEPLCSIPAACPFPMDVVFALDSSSDLSSSDYSQQKNFVLTMINAFTISVAKTHVGVITVGETARRDIELTQYTQSEILKLVVAELNATSDSPSDPTTRFTDMLKHATRVFNNGGRSQGDERELTANGAGDVSLEYYRGSWGDQVPRSLVVLVAGEITEDVKSAATRLKNTGIQIFVVAVGVSTPSSRHVGLASGRRFVRTVDSFDELGSVAAKLAKDTCEDPCAKKVCQTYARCKAIDFTRTECVCPKISDCPTTKDEVCGSDRVTYDNDCVLRVQACTRGVQVTVDNLGPCGLCAGVKCKEHARCEVKGGNAQCVCKDIRECPQIPAPVCGVNNRTYINKCYLDVENCRLEEIVDQQRPGKCEPCAGVQCQEPKSCKADSFGNAKCECPDERHCSMTVHAVCGSDGKTYLNECVMKAKACLREISVYVVMDGYCGPCDLAKNCKNNAACIGNADGSVTCRCRTEGECPKDGDGVCGSDGQSYINKCLLDVTACADKKTVTVVHDGPCGSCNPGSCGTNEVCIGQTDGTFLCKCIEIKDCANENDPVCGTDGKTYRNECFMKAESCEKNTSVGLRHRGRCGVCRDTRCSSDKRCVANEQQIPSCKCPTEDDCPRDYDLVCGSDEKTYINLCRLQVEACTTGKPVRTIKKGVCDPCKASHCMFHSVCGVIPDGSTVCRCPRMEDCPDVNDPVCGTNGRTYESECKLKAESCAAGIEVTMKHKGPCGPCSLSDCVDYYGQCSKVQDGSETAQCKCETADQCPDTVREICGDNGKTYRSVCHLKAESCRLRQRIEVQQKRRCTPCSKSVCAPDQNCVLDAQGKASCRCPDFCPSLGEPVCGSDGRTYENECKGRRESCEKKKGLVFKTGACGLVVVPCSLKSCINHAQCVFSSGTVECRCPDVSECSNVTSVVCGSDGETHTVYTNECFMRVDSCKKGKRIAPVIPSKCDDCSEMKCPPSQVCKVIQSVAKCQCPDIRDCSYIPAPVCGSDGIEYPNECHLKVKSCSTGGGLVVVNKGPCVGGCRLVRCPIYAVCHNAPDGSHTCVCPKKQDCLPVMKTVCGTDGKTYINECLMKAIACERKQKTEKRKDGLCDACKFVACQKHRKCEVVADGSTQCVCQVRAECPVGGDPVCGSNGNTYDNECHFKADACGSDLKMKKGRCDACSFHQCKPYQDCVVVDNKAKCQCPRRCSSDEDRVCASNGKSYTNECLMRAKACKARRQLTVVKKGECDACALKRCDLYQRCVLDSNNQARCVCPSPLQCLRSQVASPVCGSDGITYASECALRAANCPKRLKARLLFRGECGLVVLPCSSTFCRYGARCGFTKGYPECVCPMEIDCASEKNYVCGSDGRRYDNPCVMAARACQMRKEVTIVEFGEKCGACRQAKCERFFAECRFTDTGLATCVCPEENQCPLESDEVCADDTITYRTECHMRANSCKNKVPLRVVKKGPCVTCKEIKCEFYGKCVKKDRKPVCQCSKKKDCPPSKYPVCGSDGKQYISTCEMEVESCNNKRSITVKNKGVCAPCSTVTCQRYAKCVSNNDTTLGVCVCPRDCSYEPRPVCGSDGETYINECQLKVTSCNRKANVSVIRAGDCNSPENPCALTSCPPHAKCVVAANGTADCACPRSCPTSLNFVCGSNGKTYSNTCELKRDSCRRNKVIRVTHKGYCELVGCADIRCNFYSTCVERPDGQAACVCSERCDMKLDPVCGSNGKTYINECLLRVDACKQRKSFVVLQKGACTPCALLKCDFYAECKAQLDGSLECVCPQQCPLSFDPVCGTDGQTYLNECTLQVESCRTQTRITVARRGQCGQLVGFRGNGYLEYKILSGVQKETNITMKFRPISRTGVILSNQDTGRDFIFILLKRGQVIFSYDLGEGPVEIISNQFVRLNDWNQLRVYRKGINGYLELNGVRVSGASPLGLRQLDIDRKMFLGGIVTIQGGTGLLGVKAGFYGLMAELIINGVHYDLHLQGLVKGQPLNGVNAFYMTKGAEDMCLMTPCEHGGGCSILQNKIRCDCPKGFLGDRCQLRANVPYFQGGAIALGSAYMNWRWNLMFTTRVDVFSAVFGIRPEQNNGLIMYSGSANAFISLAIINGQIQFRFKLRQGRASTTISTDFALQLNAWSSIEAHIDIVGAGVALGSLVVDSKNFTSRVSGFSTALYSSLLQERVYIGGGSTANAAIIFERTGVRAGFKGCMRDFVSEDEDLRERPLDISVSFEEGEKEDPARLFVKVTKCGCKDQPCQNDGKCAQRKRDFRCDCKLGFTGPQCQIKSCGGNVKFDVGFAIDGSNSIDDNEYRLTKDFVKDVIKAFSISEDGTHVALLQYASIGTMEIYFNDDEYRDPDLLLKEVENVRALRGAATDIGDGLEVALKEMFSTKNGMRGNDVKKLFIFFTDGRNTDTVADLSVKANQIKNIPNMTSIAVGVGDIVVRDELLTIASSEDEVFELEEFEELKLLIDKLRPRECQGDDFP</sequence>
<evidence type="ECO:0000256" key="3">
    <source>
        <dbReference type="ARBA" id="ARBA00022737"/>
    </source>
</evidence>
<dbReference type="Gene3D" id="2.60.120.200">
    <property type="match status" value="2"/>
</dbReference>
<dbReference type="FunFam" id="3.30.60.30:FF:000024">
    <property type="entry name" value="Transmembrane agrin"/>
    <property type="match status" value="1"/>
</dbReference>
<feature type="domain" description="Kazal-like" evidence="13">
    <location>
        <begin position="1488"/>
        <end position="1542"/>
    </location>
</feature>
<feature type="domain" description="VWFA" evidence="11">
    <location>
        <begin position="1727"/>
        <end position="1872"/>
    </location>
</feature>
<feature type="domain" description="Kazal-like" evidence="13">
    <location>
        <begin position="1922"/>
        <end position="1977"/>
    </location>
</feature>
<gene>
    <name evidence="14" type="primary">AGRN</name>
    <name evidence="14" type="ORF">AWC38_SpisGene8579</name>
</gene>
<dbReference type="Gene3D" id="3.30.60.30">
    <property type="match status" value="24"/>
</dbReference>
<feature type="domain" description="Kazal-like" evidence="13">
    <location>
        <begin position="3246"/>
        <end position="3305"/>
    </location>
</feature>
<keyword evidence="2" id="KW-0479">Metal-binding</keyword>
<evidence type="ECO:0000256" key="2">
    <source>
        <dbReference type="ARBA" id="ARBA00022723"/>
    </source>
</evidence>
<feature type="domain" description="Kazal-like" evidence="13">
    <location>
        <begin position="3379"/>
        <end position="3449"/>
    </location>
</feature>
<feature type="domain" description="VWFA" evidence="11">
    <location>
        <begin position="1"/>
        <end position="179"/>
    </location>
</feature>
<feature type="domain" description="VWFA" evidence="11">
    <location>
        <begin position="371"/>
        <end position="558"/>
    </location>
</feature>
<evidence type="ECO:0000313" key="14">
    <source>
        <dbReference type="EMBL" id="PFX26745.1"/>
    </source>
</evidence>
<dbReference type="InterPro" id="IPR036465">
    <property type="entry name" value="vWFA_dom_sf"/>
</dbReference>
<feature type="domain" description="Kazal-like" evidence="13">
    <location>
        <begin position="3034"/>
        <end position="3083"/>
    </location>
</feature>
<feature type="domain" description="Kazal-like" evidence="13">
    <location>
        <begin position="3472"/>
        <end position="3518"/>
    </location>
</feature>
<feature type="domain" description="Kazal-like" evidence="13">
    <location>
        <begin position="2811"/>
        <end position="2867"/>
    </location>
</feature>
<dbReference type="PROSITE" id="PS51046">
    <property type="entry name" value="GON"/>
    <property type="match status" value="1"/>
</dbReference>
<evidence type="ECO:0000259" key="10">
    <source>
        <dbReference type="PROSITE" id="PS50026"/>
    </source>
</evidence>
<dbReference type="SMART" id="SM00181">
    <property type="entry name" value="EGF"/>
    <property type="match status" value="9"/>
</dbReference>
<keyword evidence="1" id="KW-0646">Protease inhibitor</keyword>
<dbReference type="PANTHER" id="PTHR10913">
    <property type="entry name" value="FOLLISTATIN-RELATED"/>
    <property type="match status" value="1"/>
</dbReference>
<dbReference type="CDD" id="cd01450">
    <property type="entry name" value="vWFA_subfamily_ECM"/>
    <property type="match status" value="8"/>
</dbReference>
<feature type="domain" description="Kazal-like" evidence="13">
    <location>
        <begin position="2745"/>
        <end position="2794"/>
    </location>
</feature>
<evidence type="ECO:0000313" key="15">
    <source>
        <dbReference type="Proteomes" id="UP000225706"/>
    </source>
</evidence>
<dbReference type="OrthoDB" id="413581at2759"/>
<dbReference type="EMBL" id="LSMT01000119">
    <property type="protein sequence ID" value="PFX26745.1"/>
    <property type="molecule type" value="Genomic_DNA"/>
</dbReference>
<name>A0A2B4SE78_STYPI</name>
<feature type="disulfide bond" evidence="8">
    <location>
        <begin position="4614"/>
        <end position="4623"/>
    </location>
</feature>
<feature type="domain" description="Laminin G" evidence="9">
    <location>
        <begin position="4167"/>
        <end position="4351"/>
    </location>
</feature>
<keyword evidence="8" id="KW-0245">EGF-like domain</keyword>
<keyword evidence="3" id="KW-0677">Repeat</keyword>
<dbReference type="InterPro" id="IPR003884">
    <property type="entry name" value="FacI_MAC"/>
</dbReference>
<feature type="domain" description="Kazal-like" evidence="13">
    <location>
        <begin position="3979"/>
        <end position="4026"/>
    </location>
</feature>
<dbReference type="InterPro" id="IPR001791">
    <property type="entry name" value="Laminin_G"/>
</dbReference>
<evidence type="ECO:0000256" key="6">
    <source>
        <dbReference type="ARBA" id="ARBA00023157"/>
    </source>
</evidence>
<feature type="domain" description="EGF-like" evidence="10">
    <location>
        <begin position="4347"/>
        <end position="4383"/>
    </location>
</feature>
<dbReference type="FunFam" id="3.30.60.30:FF:000040">
    <property type="entry name" value="Agrin, putative"/>
    <property type="match status" value="1"/>
</dbReference>
<keyword evidence="6 8" id="KW-1015">Disulfide bond</keyword>
<dbReference type="CDD" id="cd00054">
    <property type="entry name" value="EGF_CA"/>
    <property type="match status" value="1"/>
</dbReference>
<keyword evidence="5" id="KW-0722">Serine protease inhibitor</keyword>
<dbReference type="GO" id="GO:0030154">
    <property type="term" value="P:cell differentiation"/>
    <property type="evidence" value="ECO:0007669"/>
    <property type="project" value="UniProtKB-KW"/>
</dbReference>
<keyword evidence="7" id="KW-0325">Glycoprotein</keyword>
<dbReference type="InterPro" id="IPR013320">
    <property type="entry name" value="ConA-like_dom_sf"/>
</dbReference>
<feature type="domain" description="Kazal-like" evidence="13">
    <location>
        <begin position="3320"/>
        <end position="3376"/>
    </location>
</feature>
<feature type="domain" description="VWFA" evidence="11">
    <location>
        <begin position="4635"/>
        <end position="4814"/>
    </location>
</feature>
<feature type="domain" description="Kazal-like" evidence="13">
    <location>
        <begin position="2890"/>
        <end position="2939"/>
    </location>
</feature>
<feature type="domain" description="VWFA" evidence="11">
    <location>
        <begin position="2372"/>
        <end position="2571"/>
    </location>
</feature>
<dbReference type="InterPro" id="IPR000742">
    <property type="entry name" value="EGF"/>
</dbReference>
<feature type="domain" description="Laminin G" evidence="9">
    <location>
        <begin position="4394"/>
        <end position="4592"/>
    </location>
</feature>
<dbReference type="PROSITE" id="PS01186">
    <property type="entry name" value="EGF_2"/>
    <property type="match status" value="2"/>
</dbReference>
<organism evidence="14 15">
    <name type="scientific">Stylophora pistillata</name>
    <name type="common">Smooth cauliflower coral</name>
    <dbReference type="NCBI Taxonomy" id="50429"/>
    <lineage>
        <taxon>Eukaryota</taxon>
        <taxon>Metazoa</taxon>
        <taxon>Cnidaria</taxon>
        <taxon>Anthozoa</taxon>
        <taxon>Hexacorallia</taxon>
        <taxon>Scleractinia</taxon>
        <taxon>Astrocoeniina</taxon>
        <taxon>Pocilloporidae</taxon>
        <taxon>Stylophora</taxon>
    </lineage>
</organism>
<reference evidence="15" key="1">
    <citation type="journal article" date="2017" name="bioRxiv">
        <title>Comparative analysis of the genomes of Stylophora pistillata and Acropora digitifera provides evidence for extensive differences between species of corals.</title>
        <authorList>
            <person name="Voolstra C.R."/>
            <person name="Li Y."/>
            <person name="Liew Y.J."/>
            <person name="Baumgarten S."/>
            <person name="Zoccola D."/>
            <person name="Flot J.-F."/>
            <person name="Tambutte S."/>
            <person name="Allemand D."/>
            <person name="Aranda M."/>
        </authorList>
    </citation>
    <scope>NUCLEOTIDE SEQUENCE [LARGE SCALE GENOMIC DNA]</scope>
</reference>
<feature type="domain" description="VWFA" evidence="11">
    <location>
        <begin position="1288"/>
        <end position="1465"/>
    </location>
</feature>
<dbReference type="InterPro" id="IPR002350">
    <property type="entry name" value="Kazal_dom"/>
</dbReference>
<dbReference type="PROSITE" id="PS50234">
    <property type="entry name" value="VWFA"/>
    <property type="match status" value="13"/>
</dbReference>
<dbReference type="CDD" id="cd00198">
    <property type="entry name" value="vWFA"/>
    <property type="match status" value="2"/>
</dbReference>
<evidence type="ECO:0000259" key="11">
    <source>
        <dbReference type="PROSITE" id="PS50234"/>
    </source>
</evidence>
<accession>A0A2B4SE78</accession>
<feature type="domain" description="Kazal-like" evidence="13">
    <location>
        <begin position="3610"/>
        <end position="3661"/>
    </location>
</feature>
<feature type="domain" description="VWFA" evidence="11">
    <location>
        <begin position="1106"/>
        <end position="1242"/>
    </location>
</feature>
<keyword evidence="15" id="KW-1185">Reference proteome</keyword>
<dbReference type="PROSITE" id="PS50025">
    <property type="entry name" value="LAM_G_DOMAIN"/>
    <property type="match status" value="2"/>
</dbReference>
<feature type="domain" description="VWFA" evidence="11">
    <location>
        <begin position="559"/>
        <end position="736"/>
    </location>
</feature>
<feature type="domain" description="Kazal-like" evidence="13">
    <location>
        <begin position="2673"/>
        <end position="2722"/>
    </location>
</feature>
<feature type="domain" description="Kazal-like" evidence="13">
    <location>
        <begin position="4051"/>
        <end position="4098"/>
    </location>
</feature>
<feature type="domain" description="Kazal-like" evidence="13">
    <location>
        <begin position="3832"/>
        <end position="3881"/>
    </location>
</feature>
<evidence type="ECO:0000256" key="1">
    <source>
        <dbReference type="ARBA" id="ARBA00022690"/>
    </source>
</evidence>
<feature type="domain" description="VWFA" evidence="11">
    <location>
        <begin position="921"/>
        <end position="1095"/>
    </location>
</feature>
<keyword evidence="4" id="KW-0221">Differentiation</keyword>
<dbReference type="Pfam" id="PF08685">
    <property type="entry name" value="GON"/>
    <property type="match status" value="1"/>
</dbReference>
<feature type="domain" description="Kazal-like" evidence="13">
    <location>
        <begin position="2602"/>
        <end position="2651"/>
    </location>
</feature>
<dbReference type="Gene3D" id="3.40.50.410">
    <property type="entry name" value="von Willebrand factor, type A domain"/>
    <property type="match status" value="13"/>
</dbReference>
<dbReference type="Pfam" id="PF00092">
    <property type="entry name" value="VWA"/>
    <property type="match status" value="13"/>
</dbReference>
<comment type="caution">
    <text evidence="14">The sequence shown here is derived from an EMBL/GenBank/DDBJ whole genome shotgun (WGS) entry which is preliminary data.</text>
</comment>
<feature type="domain" description="Kazal-like" evidence="13">
    <location>
        <begin position="3181"/>
        <end position="3227"/>
    </location>
</feature>
<dbReference type="Gene3D" id="2.10.25.10">
    <property type="entry name" value="Laminin"/>
    <property type="match status" value="2"/>
</dbReference>
<dbReference type="SMART" id="SM00280">
    <property type="entry name" value="KAZAL"/>
    <property type="match status" value="24"/>
</dbReference>
<comment type="caution">
    <text evidence="8">Lacks conserved residue(s) required for the propagation of feature annotation.</text>
</comment>
<dbReference type="SUPFAM" id="SSF49899">
    <property type="entry name" value="Concanavalin A-like lectins/glucanases"/>
    <property type="match status" value="2"/>
</dbReference>
<dbReference type="GO" id="GO:0008270">
    <property type="term" value="F:zinc ion binding"/>
    <property type="evidence" value="ECO:0007669"/>
    <property type="project" value="InterPro"/>
</dbReference>
<feature type="domain" description="Kazal-like" evidence="13">
    <location>
        <begin position="3687"/>
        <end position="3737"/>
    </location>
</feature>
<feature type="domain" description="Kazal-like" evidence="13">
    <location>
        <begin position="3102"/>
        <end position="3161"/>
    </location>
</feature>
<dbReference type="PROSITE" id="PS51465">
    <property type="entry name" value="KAZAL_2"/>
    <property type="match status" value="24"/>
</dbReference>
<feature type="disulfide bond" evidence="8">
    <location>
        <begin position="4373"/>
        <end position="4382"/>
    </location>
</feature>
<dbReference type="Pfam" id="PF00008">
    <property type="entry name" value="EGF"/>
    <property type="match status" value="1"/>
</dbReference>
<dbReference type="SUPFAM" id="SSF100895">
    <property type="entry name" value="Kazal-type serine protease inhibitors"/>
    <property type="match status" value="23"/>
</dbReference>
<dbReference type="GO" id="GO:0005576">
    <property type="term" value="C:extracellular region"/>
    <property type="evidence" value="ECO:0007669"/>
    <property type="project" value="TreeGrafter"/>
</dbReference>
<dbReference type="InterPro" id="IPR012314">
    <property type="entry name" value="Pept_M12B_GON-ADAMTSs"/>
</dbReference>
<dbReference type="PANTHER" id="PTHR10913:SF45">
    <property type="entry name" value="FOLLISTATIN, ISOFORM A-RELATED"/>
    <property type="match status" value="1"/>
</dbReference>
<feature type="domain" description="Kazal-like" evidence="13">
    <location>
        <begin position="4121"/>
        <end position="4168"/>
    </location>
</feature>
<protein>
    <submittedName>
        <fullName evidence="14">Agrin</fullName>
    </submittedName>
</protein>
<feature type="domain" description="EGF-like" evidence="10">
    <location>
        <begin position="4591"/>
        <end position="4624"/>
    </location>
</feature>
<dbReference type="CDD" id="cd00104">
    <property type="entry name" value="KAZAL_FS"/>
    <property type="match status" value="23"/>
</dbReference>
<dbReference type="PROSITE" id="PS50026">
    <property type="entry name" value="EGF_3"/>
    <property type="match status" value="2"/>
</dbReference>
<dbReference type="Pfam" id="PF02210">
    <property type="entry name" value="Laminin_G_2"/>
    <property type="match status" value="1"/>
</dbReference>
<dbReference type="InterPro" id="IPR050653">
    <property type="entry name" value="Prot_Inhib_GrowthFact_Antg"/>
</dbReference>
<dbReference type="InterPro" id="IPR002035">
    <property type="entry name" value="VWF_A"/>
</dbReference>
<dbReference type="CDD" id="cd00110">
    <property type="entry name" value="LamG"/>
    <property type="match status" value="2"/>
</dbReference>
<dbReference type="SMART" id="SM00282">
    <property type="entry name" value="LamG"/>
    <property type="match status" value="2"/>
</dbReference>
<dbReference type="SUPFAM" id="SSF53300">
    <property type="entry name" value="vWA-like"/>
    <property type="match status" value="13"/>
</dbReference>
<dbReference type="GO" id="GO:0004222">
    <property type="term" value="F:metalloendopeptidase activity"/>
    <property type="evidence" value="ECO:0007669"/>
    <property type="project" value="InterPro"/>
</dbReference>